<sequence length="77" mass="8841">MNNVKGQRLLSHVRDIVSCCRSISHNLTALFEALREQGLRVNSWRIGCALPVSGRYIYPALSTLLSRQERTDQKTRR</sequence>
<proteinExistence type="predicted"/>
<dbReference type="AlphaFoldDB" id="A0A195BPB9"/>
<gene>
    <name evidence="1" type="ORF">ALC53_02837</name>
</gene>
<dbReference type="EMBL" id="KQ976424">
    <property type="protein sequence ID" value="KYM88355.1"/>
    <property type="molecule type" value="Genomic_DNA"/>
</dbReference>
<organism evidence="1 2">
    <name type="scientific">Atta colombica</name>
    <dbReference type="NCBI Taxonomy" id="520822"/>
    <lineage>
        <taxon>Eukaryota</taxon>
        <taxon>Metazoa</taxon>
        <taxon>Ecdysozoa</taxon>
        <taxon>Arthropoda</taxon>
        <taxon>Hexapoda</taxon>
        <taxon>Insecta</taxon>
        <taxon>Pterygota</taxon>
        <taxon>Neoptera</taxon>
        <taxon>Endopterygota</taxon>
        <taxon>Hymenoptera</taxon>
        <taxon>Apocrita</taxon>
        <taxon>Aculeata</taxon>
        <taxon>Formicoidea</taxon>
        <taxon>Formicidae</taxon>
        <taxon>Myrmicinae</taxon>
        <taxon>Atta</taxon>
    </lineage>
</organism>
<name>A0A195BPB9_9HYME</name>
<dbReference type="Proteomes" id="UP000078540">
    <property type="component" value="Unassembled WGS sequence"/>
</dbReference>
<accession>A0A195BPB9</accession>
<evidence type="ECO:0000313" key="2">
    <source>
        <dbReference type="Proteomes" id="UP000078540"/>
    </source>
</evidence>
<protein>
    <submittedName>
        <fullName evidence="1">Uncharacterized protein</fullName>
    </submittedName>
</protein>
<evidence type="ECO:0000313" key="1">
    <source>
        <dbReference type="EMBL" id="KYM88355.1"/>
    </source>
</evidence>
<keyword evidence="2" id="KW-1185">Reference proteome</keyword>
<reference evidence="1 2" key="1">
    <citation type="submission" date="2015-09" db="EMBL/GenBank/DDBJ databases">
        <title>Atta colombica WGS genome.</title>
        <authorList>
            <person name="Nygaard S."/>
            <person name="Hu H."/>
            <person name="Boomsma J."/>
            <person name="Zhang G."/>
        </authorList>
    </citation>
    <scope>NUCLEOTIDE SEQUENCE [LARGE SCALE GENOMIC DNA]</scope>
    <source>
        <strain evidence="1">Treedump-2</strain>
        <tissue evidence="1">Whole body</tissue>
    </source>
</reference>